<dbReference type="EMBL" id="VDEM01000090">
    <property type="protein sequence ID" value="KAF0821674.1"/>
    <property type="molecule type" value="Genomic_DNA"/>
</dbReference>
<evidence type="ECO:0000313" key="2">
    <source>
        <dbReference type="Proteomes" id="UP000465778"/>
    </source>
</evidence>
<accession>A0A800MSH8</accession>
<dbReference type="RefSeq" id="WP_159346949.1">
    <property type="nucleotide sequence ID" value="NZ_JBALOT010000093.1"/>
</dbReference>
<comment type="caution">
    <text evidence="1">The sequence shown here is derived from an EMBL/GenBank/DDBJ whole genome shotgun (WGS) entry which is preliminary data.</text>
</comment>
<dbReference type="AlphaFoldDB" id="A0A800MSH8"/>
<evidence type="ECO:0000313" key="1">
    <source>
        <dbReference type="EMBL" id="KAF0821674.1"/>
    </source>
</evidence>
<name>A0A800MSH8_CYTFI</name>
<dbReference type="OrthoDB" id="2376828at2"/>
<protein>
    <submittedName>
        <fullName evidence="1">Uncharacterized protein</fullName>
    </submittedName>
</protein>
<reference evidence="1 2" key="1">
    <citation type="journal article" date="2020" name="G3 (Bethesda)">
        <title>Whole Genome Sequencing and Comparative Genomics of Two Nematicidal Bacillus Strains Reveals a Wide Range of Possible Virulence Factors.</title>
        <authorList>
            <person name="Susic N."/>
            <person name="Janezic S."/>
            <person name="Rupnik M."/>
            <person name="Geric Stare B."/>
        </authorList>
    </citation>
    <scope>NUCLEOTIDE SEQUENCE [LARGE SCALE GENOMIC DNA]</scope>
    <source>
        <strain evidence="1 2">I-1582</strain>
    </source>
</reference>
<proteinExistence type="predicted"/>
<gene>
    <name evidence="1" type="ORF">KIS1582_4601</name>
</gene>
<sequence>MYQKICDHCKKASFSSSEIGKWICPVCGSDLTGNPFLDAITRERIIVSYNFKTFVSQSSVKQVNRNYRKRIGRSYYSNIRTTP</sequence>
<dbReference type="Proteomes" id="UP000465778">
    <property type="component" value="Unassembled WGS sequence"/>
</dbReference>
<organism evidence="1 2">
    <name type="scientific">Cytobacillus firmus</name>
    <name type="common">Bacillus firmus</name>
    <dbReference type="NCBI Taxonomy" id="1399"/>
    <lineage>
        <taxon>Bacteria</taxon>
        <taxon>Bacillati</taxon>
        <taxon>Bacillota</taxon>
        <taxon>Bacilli</taxon>
        <taxon>Bacillales</taxon>
        <taxon>Bacillaceae</taxon>
        <taxon>Cytobacillus</taxon>
    </lineage>
</organism>